<gene>
    <name evidence="3" type="ORF">I8U22_01475</name>
</gene>
<organism evidence="3 4">
    <name type="scientific">Thermoactinomyces vulgaris</name>
    <dbReference type="NCBI Taxonomy" id="2026"/>
    <lineage>
        <taxon>Bacteria</taxon>
        <taxon>Bacillati</taxon>
        <taxon>Bacillota</taxon>
        <taxon>Bacilli</taxon>
        <taxon>Bacillales</taxon>
        <taxon>Thermoactinomycetaceae</taxon>
        <taxon>Thermoactinomyces</taxon>
    </lineage>
</organism>
<evidence type="ECO:0000256" key="1">
    <source>
        <dbReference type="ARBA" id="ARBA00005721"/>
    </source>
</evidence>
<evidence type="ECO:0000313" key="4">
    <source>
        <dbReference type="Proteomes" id="UP000641910"/>
    </source>
</evidence>
<dbReference type="RefSeq" id="WP_037993857.1">
    <property type="nucleotide sequence ID" value="NZ_CP036487.1"/>
</dbReference>
<proteinExistence type="inferred from homology"/>
<accession>A0ABS0QDY9</accession>
<comment type="similarity">
    <text evidence="1">Belongs to the asp23 family.</text>
</comment>
<protein>
    <submittedName>
        <fullName evidence="3">Asp23/Gls24 family envelope stress response protein</fullName>
    </submittedName>
</protein>
<sequence>MNEIYEYDQNAIGKIEIAPEVIQIISGIAAASVEGVIGLSGGTAANINQLLGRKNLKKGIHVDLGEQLAVDLSIVVQYGFSIPELGRKVQEEVKQAIENMTGLQVDQVSVKISGIKMPANDSGDENNEPNPPRVK</sequence>
<dbReference type="Pfam" id="PF03780">
    <property type="entry name" value="Asp23"/>
    <property type="match status" value="1"/>
</dbReference>
<feature type="region of interest" description="Disordered" evidence="2">
    <location>
        <begin position="116"/>
        <end position="135"/>
    </location>
</feature>
<dbReference type="EMBL" id="JAECVU010000001">
    <property type="protein sequence ID" value="MBH8587491.1"/>
    <property type="molecule type" value="Genomic_DNA"/>
</dbReference>
<evidence type="ECO:0000313" key="3">
    <source>
        <dbReference type="EMBL" id="MBH8587491.1"/>
    </source>
</evidence>
<dbReference type="InterPro" id="IPR005531">
    <property type="entry name" value="Asp23"/>
</dbReference>
<evidence type="ECO:0000256" key="2">
    <source>
        <dbReference type="SAM" id="MobiDB-lite"/>
    </source>
</evidence>
<reference evidence="3 4" key="1">
    <citation type="submission" date="2020-12" db="EMBL/GenBank/DDBJ databases">
        <title>WGS of Thermoactinomyces spp.</title>
        <authorList>
            <person name="Cheng K."/>
        </authorList>
    </citation>
    <scope>NUCLEOTIDE SEQUENCE [LARGE SCALE GENOMIC DNA]</scope>
    <source>
        <strain evidence="4">CICC 10650\ACCC 41061</strain>
    </source>
</reference>
<dbReference type="Proteomes" id="UP000641910">
    <property type="component" value="Unassembled WGS sequence"/>
</dbReference>
<comment type="caution">
    <text evidence="3">The sequence shown here is derived from an EMBL/GenBank/DDBJ whole genome shotgun (WGS) entry which is preliminary data.</text>
</comment>
<name>A0ABS0QDY9_THEVU</name>
<keyword evidence="4" id="KW-1185">Reference proteome</keyword>
<dbReference type="PANTHER" id="PTHR34297">
    <property type="entry name" value="HYPOTHETICAL CYTOSOLIC PROTEIN-RELATED"/>
    <property type="match status" value="1"/>
</dbReference>